<evidence type="ECO:0000313" key="7">
    <source>
        <dbReference type="Proteomes" id="UP000095787"/>
    </source>
</evidence>
<protein>
    <submittedName>
        <fullName evidence="6">HTH-type transcriptional repressor glcR</fullName>
    </submittedName>
</protein>
<evidence type="ECO:0000259" key="5">
    <source>
        <dbReference type="PROSITE" id="PS51000"/>
    </source>
</evidence>
<name>A0A173Z2Z1_9FIRM</name>
<dbReference type="InterPro" id="IPR036388">
    <property type="entry name" value="WH-like_DNA-bd_sf"/>
</dbReference>
<dbReference type="GO" id="GO:0003700">
    <property type="term" value="F:DNA-binding transcription factor activity"/>
    <property type="evidence" value="ECO:0007669"/>
    <property type="project" value="InterPro"/>
</dbReference>
<dbReference type="GeneID" id="97328449"/>
<dbReference type="GO" id="GO:0003677">
    <property type="term" value="F:DNA binding"/>
    <property type="evidence" value="ECO:0007669"/>
    <property type="project" value="UniProtKB-KW"/>
</dbReference>
<dbReference type="PROSITE" id="PS00894">
    <property type="entry name" value="HTH_DEOR_1"/>
    <property type="match status" value="1"/>
</dbReference>
<evidence type="ECO:0000313" key="6">
    <source>
        <dbReference type="EMBL" id="CUN70634.1"/>
    </source>
</evidence>
<feature type="region of interest" description="Disordered" evidence="4">
    <location>
        <begin position="1"/>
        <end position="37"/>
    </location>
</feature>
<keyword evidence="3" id="KW-0804">Transcription</keyword>
<dbReference type="Pfam" id="PF08220">
    <property type="entry name" value="HTH_DeoR"/>
    <property type="match status" value="1"/>
</dbReference>
<evidence type="ECO:0000256" key="1">
    <source>
        <dbReference type="ARBA" id="ARBA00023015"/>
    </source>
</evidence>
<evidence type="ECO:0000256" key="2">
    <source>
        <dbReference type="ARBA" id="ARBA00023125"/>
    </source>
</evidence>
<keyword evidence="1" id="KW-0805">Transcription regulation</keyword>
<organism evidence="6 7">
    <name type="scientific">[Ruminococcus] torques</name>
    <dbReference type="NCBI Taxonomy" id="33039"/>
    <lineage>
        <taxon>Bacteria</taxon>
        <taxon>Bacillati</taxon>
        <taxon>Bacillota</taxon>
        <taxon>Clostridia</taxon>
        <taxon>Lachnospirales</taxon>
        <taxon>Lachnospiraceae</taxon>
        <taxon>Mediterraneibacter</taxon>
    </lineage>
</organism>
<dbReference type="Gene3D" id="1.10.10.10">
    <property type="entry name" value="Winged helix-like DNA-binding domain superfamily/Winged helix DNA-binding domain"/>
    <property type="match status" value="1"/>
</dbReference>
<dbReference type="PANTHER" id="PTHR30363">
    <property type="entry name" value="HTH-TYPE TRANSCRIPTIONAL REGULATOR SRLR-RELATED"/>
    <property type="match status" value="1"/>
</dbReference>
<evidence type="ECO:0000256" key="4">
    <source>
        <dbReference type="SAM" id="MobiDB-lite"/>
    </source>
</evidence>
<feature type="domain" description="HTH deoR-type" evidence="5">
    <location>
        <begin position="38"/>
        <end position="93"/>
    </location>
</feature>
<dbReference type="InterPro" id="IPR036390">
    <property type="entry name" value="WH_DNA-bd_sf"/>
</dbReference>
<dbReference type="InterPro" id="IPR037171">
    <property type="entry name" value="NagB/RpiA_transferase-like"/>
</dbReference>
<dbReference type="EMBL" id="CYZO01000006">
    <property type="protein sequence ID" value="CUN70634.1"/>
    <property type="molecule type" value="Genomic_DNA"/>
</dbReference>
<dbReference type="InterPro" id="IPR050313">
    <property type="entry name" value="Carb_Metab_HTH_regulators"/>
</dbReference>
<dbReference type="SMART" id="SM01134">
    <property type="entry name" value="DeoRC"/>
    <property type="match status" value="1"/>
</dbReference>
<sequence>MFSKNKGLAKTNSKELLLNKSGVNSGGKGTEREESMAGKERLMAIRQTIQMQKKASVGELSKICRVTEETIRRDLDKLEADGVVTRVHGGAIWNEGIQKEGVHFYRRMSKHLKEKQEIARKTAKLFEGKTTMIADSSTTVMEALKLLPQSPDITVVTNSTEVFREFQQSPLNIISTGGEYNKKSLSLQGQLAKTNILKYNVSLALISCKGLSIEKGVLDSNESEAEVKKAMLSQAEEVALLVDFSKFDQSAFVNLIDLQKVNYIITDRSPSEKWIEYCSEQGIELIY</sequence>
<dbReference type="AlphaFoldDB" id="A0A173Z2Z1"/>
<dbReference type="InterPro" id="IPR001034">
    <property type="entry name" value="DeoR_HTH"/>
</dbReference>
<dbReference type="InterPro" id="IPR018356">
    <property type="entry name" value="Tscrpt_reg_HTH_DeoR_CS"/>
</dbReference>
<reference evidence="6 7" key="1">
    <citation type="submission" date="2015-09" db="EMBL/GenBank/DDBJ databases">
        <authorList>
            <consortium name="Pathogen Informatics"/>
        </authorList>
    </citation>
    <scope>NUCLEOTIDE SEQUENCE [LARGE SCALE GENOMIC DNA]</scope>
    <source>
        <strain evidence="6 7">2789STDY5834841</strain>
    </source>
</reference>
<accession>A0A173Z2Z1</accession>
<proteinExistence type="predicted"/>
<dbReference type="Pfam" id="PF00455">
    <property type="entry name" value="DeoRC"/>
    <property type="match status" value="1"/>
</dbReference>
<dbReference type="PANTHER" id="PTHR30363:SF44">
    <property type="entry name" value="AGA OPERON TRANSCRIPTIONAL REPRESSOR-RELATED"/>
    <property type="match status" value="1"/>
</dbReference>
<keyword evidence="2" id="KW-0238">DNA-binding</keyword>
<dbReference type="InterPro" id="IPR014036">
    <property type="entry name" value="DeoR-like_C"/>
</dbReference>
<dbReference type="SMART" id="SM00420">
    <property type="entry name" value="HTH_DEOR"/>
    <property type="match status" value="1"/>
</dbReference>
<dbReference type="SUPFAM" id="SSF46785">
    <property type="entry name" value="Winged helix' DNA-binding domain"/>
    <property type="match status" value="1"/>
</dbReference>
<dbReference type="SUPFAM" id="SSF100950">
    <property type="entry name" value="NagB/RpiA/CoA transferase-like"/>
    <property type="match status" value="1"/>
</dbReference>
<dbReference type="PROSITE" id="PS51000">
    <property type="entry name" value="HTH_DEOR_2"/>
    <property type="match status" value="1"/>
</dbReference>
<evidence type="ECO:0000256" key="3">
    <source>
        <dbReference type="ARBA" id="ARBA00023163"/>
    </source>
</evidence>
<dbReference type="PRINTS" id="PR00037">
    <property type="entry name" value="HTHLACR"/>
</dbReference>
<dbReference type="RefSeq" id="WP_004846490.1">
    <property type="nucleotide sequence ID" value="NZ_CATVPX010000018.1"/>
</dbReference>
<gene>
    <name evidence="6" type="primary">glcR</name>
    <name evidence="6" type="ORF">ERS852456_00598</name>
</gene>
<dbReference type="Proteomes" id="UP000095787">
    <property type="component" value="Unassembled WGS sequence"/>
</dbReference>